<feature type="domain" description="Phosphatidic acid phosphatase type 2/haloperoxidase" evidence="8">
    <location>
        <begin position="1"/>
        <end position="91"/>
    </location>
</feature>
<dbReference type="GO" id="GO:0005886">
    <property type="term" value="C:plasma membrane"/>
    <property type="evidence" value="ECO:0007669"/>
    <property type="project" value="TreeGrafter"/>
</dbReference>
<evidence type="ECO:0000256" key="7">
    <source>
        <dbReference type="SAM" id="Phobius"/>
    </source>
</evidence>
<dbReference type="EMBL" id="GBHO01013262">
    <property type="protein sequence ID" value="JAG30342.1"/>
    <property type="molecule type" value="Transcribed_RNA"/>
</dbReference>
<dbReference type="GO" id="GO:0008195">
    <property type="term" value="F:phosphatidate phosphatase activity"/>
    <property type="evidence" value="ECO:0007669"/>
    <property type="project" value="TreeGrafter"/>
</dbReference>
<dbReference type="GO" id="GO:0007165">
    <property type="term" value="P:signal transduction"/>
    <property type="evidence" value="ECO:0007669"/>
    <property type="project" value="TreeGrafter"/>
</dbReference>
<gene>
    <name evidence="9" type="primary">T28D9.3</name>
    <name evidence="9" type="ORF">CM83_33776</name>
</gene>
<feature type="transmembrane region" description="Helical" evidence="7">
    <location>
        <begin position="45"/>
        <end position="64"/>
    </location>
</feature>
<dbReference type="InterPro" id="IPR036938">
    <property type="entry name" value="PAP2/HPO_sf"/>
</dbReference>
<organism evidence="9">
    <name type="scientific">Lygus hesperus</name>
    <name type="common">Western plant bug</name>
    <dbReference type="NCBI Taxonomy" id="30085"/>
    <lineage>
        <taxon>Eukaryota</taxon>
        <taxon>Metazoa</taxon>
        <taxon>Ecdysozoa</taxon>
        <taxon>Arthropoda</taxon>
        <taxon>Hexapoda</taxon>
        <taxon>Insecta</taxon>
        <taxon>Pterygota</taxon>
        <taxon>Neoptera</taxon>
        <taxon>Paraneoptera</taxon>
        <taxon>Hemiptera</taxon>
        <taxon>Heteroptera</taxon>
        <taxon>Panheteroptera</taxon>
        <taxon>Cimicomorpha</taxon>
        <taxon>Miridae</taxon>
        <taxon>Mirini</taxon>
        <taxon>Lygus</taxon>
    </lineage>
</organism>
<feature type="transmembrane region" description="Helical" evidence="7">
    <location>
        <begin position="76"/>
        <end position="95"/>
    </location>
</feature>
<protein>
    <submittedName>
        <fullName evidence="9">Uncharacterized protein T28D9.3</fullName>
    </submittedName>
</protein>
<sequence>MISKRAEKNLDASLSFPSGHAAVSFFLFLYLSWYCQRKLKVVCSLTLLWIQTMLFLLACFVAISRITDHRHHWWDVLFGAIIGCAFAVFSALMLSKNFNWQTITMSAQPSETKVQQRDKKTPERPRSSTKLSTQAV</sequence>
<dbReference type="InterPro" id="IPR043216">
    <property type="entry name" value="PAP-like"/>
</dbReference>
<dbReference type="PANTHER" id="PTHR10165:SF103">
    <property type="entry name" value="PHOSPHOLIPID PHOSPHATASE HOMOLOG 1.2 HOMOLOG"/>
    <property type="match status" value="1"/>
</dbReference>
<name>A0A0A9YB83_LYGHE</name>
<dbReference type="GO" id="GO:0046839">
    <property type="term" value="P:phospholipid dephosphorylation"/>
    <property type="evidence" value="ECO:0007669"/>
    <property type="project" value="TreeGrafter"/>
</dbReference>
<proteinExistence type="inferred from homology"/>
<feature type="compositionally biased region" description="Basic and acidic residues" evidence="6">
    <location>
        <begin position="114"/>
        <end position="126"/>
    </location>
</feature>
<keyword evidence="3 7" id="KW-0812">Transmembrane</keyword>
<evidence type="ECO:0000259" key="8">
    <source>
        <dbReference type="SMART" id="SM00014"/>
    </source>
</evidence>
<evidence type="ECO:0000256" key="6">
    <source>
        <dbReference type="SAM" id="MobiDB-lite"/>
    </source>
</evidence>
<evidence type="ECO:0000256" key="4">
    <source>
        <dbReference type="ARBA" id="ARBA00022989"/>
    </source>
</evidence>
<reference evidence="9" key="1">
    <citation type="journal article" date="2014" name="PLoS ONE">
        <title>Transcriptome-Based Identification of ABC Transporters in the Western Tarnished Plant Bug Lygus hesperus.</title>
        <authorList>
            <person name="Hull J.J."/>
            <person name="Chaney K."/>
            <person name="Geib S.M."/>
            <person name="Fabrick J.A."/>
            <person name="Brent C.S."/>
            <person name="Walsh D."/>
            <person name="Lavine L.C."/>
        </authorList>
    </citation>
    <scope>NUCLEOTIDE SEQUENCE</scope>
</reference>
<evidence type="ECO:0000313" key="9">
    <source>
        <dbReference type="EMBL" id="JAG30342.1"/>
    </source>
</evidence>
<feature type="transmembrane region" description="Helical" evidence="7">
    <location>
        <begin position="12"/>
        <end position="33"/>
    </location>
</feature>
<evidence type="ECO:0000256" key="1">
    <source>
        <dbReference type="ARBA" id="ARBA00004141"/>
    </source>
</evidence>
<comment type="subcellular location">
    <subcellularLocation>
        <location evidence="1">Membrane</location>
        <topology evidence="1">Multi-pass membrane protein</topology>
    </subcellularLocation>
</comment>
<evidence type="ECO:0000256" key="2">
    <source>
        <dbReference type="ARBA" id="ARBA00008816"/>
    </source>
</evidence>
<dbReference type="Gene3D" id="1.20.144.10">
    <property type="entry name" value="Phosphatidic acid phosphatase type 2/haloperoxidase"/>
    <property type="match status" value="1"/>
</dbReference>
<comment type="similarity">
    <text evidence="2">Belongs to the PA-phosphatase related phosphoesterase family.</text>
</comment>
<dbReference type="GO" id="GO:0006644">
    <property type="term" value="P:phospholipid metabolic process"/>
    <property type="evidence" value="ECO:0007669"/>
    <property type="project" value="InterPro"/>
</dbReference>
<dbReference type="SMART" id="SM00014">
    <property type="entry name" value="acidPPc"/>
    <property type="match status" value="1"/>
</dbReference>
<reference evidence="9" key="2">
    <citation type="submission" date="2014-07" db="EMBL/GenBank/DDBJ databases">
        <authorList>
            <person name="Hull J."/>
        </authorList>
    </citation>
    <scope>NUCLEOTIDE SEQUENCE</scope>
</reference>
<keyword evidence="5 7" id="KW-0472">Membrane</keyword>
<accession>A0A0A9YB83</accession>
<dbReference type="SUPFAM" id="SSF48317">
    <property type="entry name" value="Acid phosphatase/Vanadium-dependent haloperoxidase"/>
    <property type="match status" value="1"/>
</dbReference>
<keyword evidence="4 7" id="KW-1133">Transmembrane helix</keyword>
<evidence type="ECO:0000256" key="5">
    <source>
        <dbReference type="ARBA" id="ARBA00023136"/>
    </source>
</evidence>
<dbReference type="InterPro" id="IPR000326">
    <property type="entry name" value="PAP2/HPO"/>
</dbReference>
<feature type="region of interest" description="Disordered" evidence="6">
    <location>
        <begin position="108"/>
        <end position="136"/>
    </location>
</feature>
<dbReference type="AlphaFoldDB" id="A0A0A9YB83"/>
<evidence type="ECO:0000256" key="3">
    <source>
        <dbReference type="ARBA" id="ARBA00022692"/>
    </source>
</evidence>
<dbReference type="Pfam" id="PF01569">
    <property type="entry name" value="PAP2"/>
    <property type="match status" value="1"/>
</dbReference>
<dbReference type="PANTHER" id="PTHR10165">
    <property type="entry name" value="LIPID PHOSPHATE PHOSPHATASE"/>
    <property type="match status" value="1"/>
</dbReference>